<feature type="transmembrane region" description="Helical" evidence="1">
    <location>
        <begin position="6"/>
        <end position="27"/>
    </location>
</feature>
<evidence type="ECO:0000256" key="1">
    <source>
        <dbReference type="SAM" id="Phobius"/>
    </source>
</evidence>
<name>A0A0L0W6G4_GOTPU</name>
<comment type="caution">
    <text evidence="3">The sequence shown here is derived from an EMBL/GenBank/DDBJ whole genome shotgun (WGS) entry which is preliminary data.</text>
</comment>
<proteinExistence type="predicted"/>
<gene>
    <name evidence="3" type="ORF">CLPU_24c00080</name>
</gene>
<dbReference type="InterPro" id="IPR003675">
    <property type="entry name" value="Rce1/LyrA-like_dom"/>
</dbReference>
<accession>A0A0L0W6G4</accession>
<dbReference type="EMBL" id="LGSS01000024">
    <property type="protein sequence ID" value="KNF07114.1"/>
    <property type="molecule type" value="Genomic_DNA"/>
</dbReference>
<keyword evidence="3" id="KW-0645">Protease</keyword>
<keyword evidence="1" id="KW-0812">Transmembrane</keyword>
<dbReference type="InterPro" id="IPR052710">
    <property type="entry name" value="CAAX_protease"/>
</dbReference>
<keyword evidence="1" id="KW-0472">Membrane</keyword>
<evidence type="ECO:0000313" key="4">
    <source>
        <dbReference type="Proteomes" id="UP000037267"/>
    </source>
</evidence>
<keyword evidence="1" id="KW-1133">Transmembrane helix</keyword>
<dbReference type="GO" id="GO:0080120">
    <property type="term" value="P:CAAX-box protein maturation"/>
    <property type="evidence" value="ECO:0007669"/>
    <property type="project" value="UniProtKB-ARBA"/>
</dbReference>
<dbReference type="RefSeq" id="WP_200898622.1">
    <property type="nucleotide sequence ID" value="NZ_LGSS01000024.1"/>
</dbReference>
<reference evidence="4" key="1">
    <citation type="submission" date="2015-07" db="EMBL/GenBank/DDBJ databases">
        <title>Draft genome sequence of the purine-degrading Gottschalkia purinilyticum DSM 1384 (formerly Clostridium purinilyticum).</title>
        <authorList>
            <person name="Poehlein A."/>
            <person name="Schiel-Bengelsdorf B."/>
            <person name="Bengelsdorf F.R."/>
            <person name="Daniel R."/>
            <person name="Duerre P."/>
        </authorList>
    </citation>
    <scope>NUCLEOTIDE SEQUENCE [LARGE SCALE GENOMIC DNA]</scope>
    <source>
        <strain evidence="4">DSM 1384</strain>
    </source>
</reference>
<feature type="domain" description="CAAX prenyl protease 2/Lysostaphin resistance protein A-like" evidence="2">
    <location>
        <begin position="93"/>
        <end position="193"/>
    </location>
</feature>
<feature type="transmembrane region" description="Helical" evidence="1">
    <location>
        <begin position="52"/>
        <end position="75"/>
    </location>
</feature>
<feature type="transmembrane region" description="Helical" evidence="1">
    <location>
        <begin position="184"/>
        <end position="202"/>
    </location>
</feature>
<dbReference type="PANTHER" id="PTHR36435">
    <property type="entry name" value="SLR1288 PROTEIN"/>
    <property type="match status" value="1"/>
</dbReference>
<keyword evidence="3" id="KW-0378">Hydrolase</keyword>
<dbReference type="Pfam" id="PF02517">
    <property type="entry name" value="Rce1-like"/>
    <property type="match status" value="1"/>
</dbReference>
<evidence type="ECO:0000313" key="3">
    <source>
        <dbReference type="EMBL" id="KNF07114.1"/>
    </source>
</evidence>
<dbReference type="STRING" id="1503.CLPU_24c00080"/>
<dbReference type="AlphaFoldDB" id="A0A0L0W6G4"/>
<dbReference type="GO" id="GO:0006508">
    <property type="term" value="P:proteolysis"/>
    <property type="evidence" value="ECO:0007669"/>
    <property type="project" value="UniProtKB-KW"/>
</dbReference>
<protein>
    <submittedName>
        <fullName evidence="3">CAAX protease self-immunity</fullName>
    </submittedName>
</protein>
<organism evidence="3 4">
    <name type="scientific">Gottschalkia purinilytica</name>
    <name type="common">Clostridium purinilyticum</name>
    <dbReference type="NCBI Taxonomy" id="1503"/>
    <lineage>
        <taxon>Bacteria</taxon>
        <taxon>Bacillati</taxon>
        <taxon>Bacillota</taxon>
        <taxon>Tissierellia</taxon>
        <taxon>Tissierellales</taxon>
        <taxon>Gottschalkiaceae</taxon>
        <taxon>Gottschalkia</taxon>
    </lineage>
</organism>
<evidence type="ECO:0000259" key="2">
    <source>
        <dbReference type="Pfam" id="PF02517"/>
    </source>
</evidence>
<dbReference type="PATRIC" id="fig|1503.3.peg.1413"/>
<keyword evidence="4" id="KW-1185">Reference proteome</keyword>
<dbReference type="Proteomes" id="UP000037267">
    <property type="component" value="Unassembled WGS sequence"/>
</dbReference>
<feature type="transmembrane region" description="Helical" evidence="1">
    <location>
        <begin position="151"/>
        <end position="172"/>
    </location>
</feature>
<dbReference type="GO" id="GO:0004175">
    <property type="term" value="F:endopeptidase activity"/>
    <property type="evidence" value="ECO:0007669"/>
    <property type="project" value="UniProtKB-ARBA"/>
</dbReference>
<feature type="transmembrane region" description="Helical" evidence="1">
    <location>
        <begin position="90"/>
        <end position="112"/>
    </location>
</feature>
<feature type="transmembrane region" description="Helical" evidence="1">
    <location>
        <begin position="124"/>
        <end position="145"/>
    </location>
</feature>
<dbReference type="PANTHER" id="PTHR36435:SF1">
    <property type="entry name" value="CAAX AMINO TERMINAL PROTEASE FAMILY PROTEIN"/>
    <property type="match status" value="1"/>
</dbReference>
<sequence>MKSINLLASAIIQIILFSIIPFIWWIISGRKQLNFFKWLGIKKPIIKDRKKYALTFLLTILLLSFTAFVIVPLFVNSSNMATSQFRGQGISALIPSLIYAFLQTGFSEEIFFRGFLTKRLVAKFGFNIGNIIQGLLFGLVHGAMFVSLSRVLGTIIIILITGIAGYLMGWINEKQSDGSIISSWLLHGCANTIASIISMFNLL</sequence>